<dbReference type="InterPro" id="IPR036179">
    <property type="entry name" value="Ig-like_dom_sf"/>
</dbReference>
<protein>
    <recommendedName>
        <fullName evidence="4">Ig-like domain-containing protein</fullName>
    </recommendedName>
</protein>
<dbReference type="PANTHER" id="PTHR11505">
    <property type="entry name" value="L1 TRANSPOSABLE ELEMENT-RELATED"/>
    <property type="match status" value="1"/>
</dbReference>
<keyword evidence="1" id="KW-0472">Membrane</keyword>
<evidence type="ECO:0000313" key="2">
    <source>
        <dbReference type="EMBL" id="KAJ3585887.1"/>
    </source>
</evidence>
<dbReference type="InterPro" id="IPR004244">
    <property type="entry name" value="Transposase_22"/>
</dbReference>
<evidence type="ECO:0000256" key="1">
    <source>
        <dbReference type="SAM" id="Phobius"/>
    </source>
</evidence>
<dbReference type="AlphaFoldDB" id="A0A9Q0DFV6"/>
<dbReference type="OrthoDB" id="8861212at2759"/>
<keyword evidence="3" id="KW-1185">Reference proteome</keyword>
<dbReference type="EMBL" id="JANIIK010000117">
    <property type="protein sequence ID" value="KAJ3585887.1"/>
    <property type="molecule type" value="Genomic_DNA"/>
</dbReference>
<keyword evidence="1" id="KW-1133">Transmembrane helix</keyword>
<gene>
    <name evidence="2" type="ORF">NHX12_012295</name>
</gene>
<dbReference type="Proteomes" id="UP001148018">
    <property type="component" value="Unassembled WGS sequence"/>
</dbReference>
<accession>A0A9Q0DFV6</accession>
<evidence type="ECO:0008006" key="4">
    <source>
        <dbReference type="Google" id="ProtNLM"/>
    </source>
</evidence>
<evidence type="ECO:0000313" key="3">
    <source>
        <dbReference type="Proteomes" id="UP001148018"/>
    </source>
</evidence>
<dbReference type="SUPFAM" id="SSF48726">
    <property type="entry name" value="Immunoglobulin"/>
    <property type="match status" value="1"/>
</dbReference>
<comment type="caution">
    <text evidence="2">The sequence shown here is derived from an EMBL/GenBank/DDBJ whole genome shotgun (WGS) entry which is preliminary data.</text>
</comment>
<dbReference type="Gene3D" id="2.60.40.10">
    <property type="entry name" value="Immunoglobulins"/>
    <property type="match status" value="1"/>
</dbReference>
<name>A0A9Q0DFV6_9TELE</name>
<proteinExistence type="predicted"/>
<reference evidence="2" key="1">
    <citation type="submission" date="2022-07" db="EMBL/GenBank/DDBJ databases">
        <title>Chromosome-level genome of Muraenolepis orangiensis.</title>
        <authorList>
            <person name="Kim J."/>
        </authorList>
    </citation>
    <scope>NUCLEOTIDE SEQUENCE</scope>
    <source>
        <strain evidence="2">KU_S4_2022</strain>
        <tissue evidence="2">Muscle</tissue>
    </source>
</reference>
<dbReference type="Gene3D" id="3.30.70.1820">
    <property type="entry name" value="L1 transposable element, RRM domain"/>
    <property type="match status" value="1"/>
</dbReference>
<sequence>MPEKDIVRRSSGGTWAYPPIHRPFHLNEDNSLLLPDLRSNDSGTYSCFIGAKVGGKNKQSFVILKVPVCVTEPTQIPKPKEKATPSAKELPVMWTVLCLGSICIIKLIIPLIYIENMLPRNGPRSYGERSKVGGVSLSDKCLDLESRSRRQNVRLVGIEEGNEGNNPRQFCATVLKEILELEDVPRLDRGHRTLAPKPREGERPRPFVIRVHHGDVKDRILRLSSQKKQLFYKNKRVYIFPNFAPEVA</sequence>
<organism evidence="2 3">
    <name type="scientific">Muraenolepis orangiensis</name>
    <name type="common">Patagonian moray cod</name>
    <dbReference type="NCBI Taxonomy" id="630683"/>
    <lineage>
        <taxon>Eukaryota</taxon>
        <taxon>Metazoa</taxon>
        <taxon>Chordata</taxon>
        <taxon>Craniata</taxon>
        <taxon>Vertebrata</taxon>
        <taxon>Euteleostomi</taxon>
        <taxon>Actinopterygii</taxon>
        <taxon>Neopterygii</taxon>
        <taxon>Teleostei</taxon>
        <taxon>Neoteleostei</taxon>
        <taxon>Acanthomorphata</taxon>
        <taxon>Zeiogadaria</taxon>
        <taxon>Gadariae</taxon>
        <taxon>Gadiformes</taxon>
        <taxon>Muraenolepidoidei</taxon>
        <taxon>Muraenolepididae</taxon>
        <taxon>Muraenolepis</taxon>
    </lineage>
</organism>
<dbReference type="InterPro" id="IPR013783">
    <property type="entry name" value="Ig-like_fold"/>
</dbReference>
<keyword evidence="1" id="KW-0812">Transmembrane</keyword>
<feature type="transmembrane region" description="Helical" evidence="1">
    <location>
        <begin position="92"/>
        <end position="114"/>
    </location>
</feature>